<comment type="caution">
    <text evidence="2">The sequence shown here is derived from an EMBL/GenBank/DDBJ whole genome shotgun (WGS) entry which is preliminary data.</text>
</comment>
<keyword evidence="1" id="KW-1133">Transmembrane helix</keyword>
<protein>
    <submittedName>
        <fullName evidence="2">Uncharacterized protein</fullName>
    </submittedName>
</protein>
<dbReference type="EMBL" id="JBHSPW010000012">
    <property type="protein sequence ID" value="MFC5896014.1"/>
    <property type="molecule type" value="Genomic_DNA"/>
</dbReference>
<feature type="transmembrane region" description="Helical" evidence="1">
    <location>
        <begin position="74"/>
        <end position="97"/>
    </location>
</feature>
<keyword evidence="3" id="KW-1185">Reference proteome</keyword>
<evidence type="ECO:0000313" key="3">
    <source>
        <dbReference type="Proteomes" id="UP001596241"/>
    </source>
</evidence>
<reference evidence="3" key="1">
    <citation type="journal article" date="2019" name="Int. J. Syst. Evol. Microbiol.">
        <title>The Global Catalogue of Microorganisms (GCM) 10K type strain sequencing project: providing services to taxonomists for standard genome sequencing and annotation.</title>
        <authorList>
            <consortium name="The Broad Institute Genomics Platform"/>
            <consortium name="The Broad Institute Genome Sequencing Center for Infectious Disease"/>
            <person name="Wu L."/>
            <person name="Ma J."/>
        </authorList>
    </citation>
    <scope>NUCLEOTIDE SEQUENCE [LARGE SCALE GENOMIC DNA]</scope>
    <source>
        <strain evidence="3">CGMCC 1.15809</strain>
    </source>
</reference>
<feature type="transmembrane region" description="Helical" evidence="1">
    <location>
        <begin position="12"/>
        <end position="38"/>
    </location>
</feature>
<evidence type="ECO:0000313" key="2">
    <source>
        <dbReference type="EMBL" id="MFC5896014.1"/>
    </source>
</evidence>
<dbReference type="RefSeq" id="WP_345089447.1">
    <property type="nucleotide sequence ID" value="NZ_BAAAWG010000015.1"/>
</dbReference>
<name>A0ABW1FRY3_9ACTN</name>
<keyword evidence="1" id="KW-0812">Transmembrane</keyword>
<evidence type="ECO:0000256" key="1">
    <source>
        <dbReference type="SAM" id="Phobius"/>
    </source>
</evidence>
<keyword evidence="1" id="KW-0472">Membrane</keyword>
<organism evidence="2 3">
    <name type="scientific">Streptomyces ramulosus</name>
    <dbReference type="NCBI Taxonomy" id="47762"/>
    <lineage>
        <taxon>Bacteria</taxon>
        <taxon>Bacillati</taxon>
        <taxon>Actinomycetota</taxon>
        <taxon>Actinomycetes</taxon>
        <taxon>Kitasatosporales</taxon>
        <taxon>Streptomycetaceae</taxon>
        <taxon>Streptomyces</taxon>
    </lineage>
</organism>
<proteinExistence type="predicted"/>
<feature type="transmembrane region" description="Helical" evidence="1">
    <location>
        <begin position="118"/>
        <end position="144"/>
    </location>
</feature>
<gene>
    <name evidence="2" type="ORF">ACFP3M_24790</name>
</gene>
<dbReference type="Proteomes" id="UP001596241">
    <property type="component" value="Unassembled WGS sequence"/>
</dbReference>
<feature type="transmembrane region" description="Helical" evidence="1">
    <location>
        <begin position="50"/>
        <end position="68"/>
    </location>
</feature>
<sequence length="195" mass="20908">MQYLRGFLPWLAFGFVSAIGWQWGALAGLLLAAAFLFTDRTAGWAPAERLLDYGTVLFFAAITAFAFLRPDSGLKIYAGSLAMGWLALVAWGSIAARSPFTLAIARRRVTPEIAASPLFLRINTVLTAAWALSFTLTALTQAALSFHGGLAGLSIGVQIAGFVLPARFTAAYPERARARYLRDAAPQPVARTQGV</sequence>
<feature type="transmembrane region" description="Helical" evidence="1">
    <location>
        <begin position="150"/>
        <end position="172"/>
    </location>
</feature>
<accession>A0ABW1FRY3</accession>